<protein>
    <submittedName>
        <fullName evidence="2">Polyisoprenoid-binding protein YceI</fullName>
    </submittedName>
</protein>
<name>A0A1G8GWU3_9FLAO</name>
<evidence type="ECO:0000313" key="2">
    <source>
        <dbReference type="EMBL" id="SDH98854.1"/>
    </source>
</evidence>
<dbReference type="PANTHER" id="PTHR34406">
    <property type="entry name" value="PROTEIN YCEI"/>
    <property type="match status" value="1"/>
</dbReference>
<dbReference type="InterPro" id="IPR007372">
    <property type="entry name" value="Lipid/polyisoprenoid-bd_YceI"/>
</dbReference>
<reference evidence="3" key="1">
    <citation type="submission" date="2016-10" db="EMBL/GenBank/DDBJ databases">
        <authorList>
            <person name="Varghese N."/>
            <person name="Submissions S."/>
        </authorList>
    </citation>
    <scope>NUCLEOTIDE SEQUENCE [LARGE SCALE GENOMIC DNA]</scope>
    <source>
        <strain evidence="3">CGMCC 1.2747</strain>
    </source>
</reference>
<dbReference type="Proteomes" id="UP000199274">
    <property type="component" value="Unassembled WGS sequence"/>
</dbReference>
<dbReference type="RefSeq" id="WP_091258820.1">
    <property type="nucleotide sequence ID" value="NZ_FNDB01000019.1"/>
</dbReference>
<dbReference type="Gene3D" id="2.40.128.110">
    <property type="entry name" value="Lipid/polyisoprenoid-binding, YceI-like"/>
    <property type="match status" value="1"/>
</dbReference>
<dbReference type="OrthoDB" id="9811006at2"/>
<sequence length="176" mass="19629">MSTTKWVIDPTHSEIGFKVKHMMFTNVSGKFSKFDATIEAEESNLENAKIEFTGAIDSITTGNADRDTHLLSDDFFDAAQFPEIKFSATSFTKIKEGEYELVGDLTLHGVTKSVKLEADYGGLMKDPWGNTKMALALEGKINRKDWGLNWNSALETGGVLVSEEVRLNIELQFLQQ</sequence>
<evidence type="ECO:0000259" key="1">
    <source>
        <dbReference type="SMART" id="SM00867"/>
    </source>
</evidence>
<keyword evidence="3" id="KW-1185">Reference proteome</keyword>
<dbReference type="AlphaFoldDB" id="A0A1G8GWU3"/>
<feature type="domain" description="Lipid/polyisoprenoid-binding YceI-like" evidence="1">
    <location>
        <begin position="5"/>
        <end position="174"/>
    </location>
</feature>
<dbReference type="SUPFAM" id="SSF101874">
    <property type="entry name" value="YceI-like"/>
    <property type="match status" value="1"/>
</dbReference>
<dbReference type="Pfam" id="PF04264">
    <property type="entry name" value="YceI"/>
    <property type="match status" value="1"/>
</dbReference>
<proteinExistence type="predicted"/>
<organism evidence="2 3">
    <name type="scientific">Flavobacterium omnivorum</name>
    <dbReference type="NCBI Taxonomy" id="178355"/>
    <lineage>
        <taxon>Bacteria</taxon>
        <taxon>Pseudomonadati</taxon>
        <taxon>Bacteroidota</taxon>
        <taxon>Flavobacteriia</taxon>
        <taxon>Flavobacteriales</taxon>
        <taxon>Flavobacteriaceae</taxon>
        <taxon>Flavobacterium</taxon>
    </lineage>
</organism>
<dbReference type="PANTHER" id="PTHR34406:SF1">
    <property type="entry name" value="PROTEIN YCEI"/>
    <property type="match status" value="1"/>
</dbReference>
<gene>
    <name evidence="2" type="ORF">SAMN04488062_11945</name>
</gene>
<dbReference type="EMBL" id="FNDB01000019">
    <property type="protein sequence ID" value="SDH98854.1"/>
    <property type="molecule type" value="Genomic_DNA"/>
</dbReference>
<dbReference type="SMART" id="SM00867">
    <property type="entry name" value="YceI"/>
    <property type="match status" value="1"/>
</dbReference>
<dbReference type="STRING" id="178355.SAMN04488062_11945"/>
<accession>A0A1G8GWU3</accession>
<evidence type="ECO:0000313" key="3">
    <source>
        <dbReference type="Proteomes" id="UP000199274"/>
    </source>
</evidence>
<dbReference type="InterPro" id="IPR036761">
    <property type="entry name" value="TTHA0802/YceI-like_sf"/>
</dbReference>